<sequence length="639" mass="68206">MATAPLTRDPADSRPRTHGIPRALQATLRRPTAVSRESYALLLILAAAAVLYTWAIGRAAVHPYYTAALRSMAANWHAFVFGGLDPSGSISLDKIPGALWPQALSVRLLGPHTWAAVLPQVVEGLLAVWALHRIVRAWAGAWAGLLAALVLTLTPVTVALNRHNIPDTLLVLLLVLAAGSLQKAVRTERLLPLLVCGTWVGLAFQAKMLQAWLVLPVFAAVYLWAAPGSWWDRTRRLLLAGITALVVSCSWVLLVWASPAADRPYLDGTTNNNPFTLVFGYNGLSRFGHDPHALGAVAGTAASRTSGNTGWTMVVNQSVGPQIAWLLPLAVLALALGVWWRAGRPRTDGPRAGFLLWGGWLVVHLVVFSNSNGNHGYYMTVLAPALAALTGGGVALFWAEYRAGGRRRAALPVAVGLTALWAAAIDGPHSDFAPWLLPVVLMLGLCGTVGLWTSGPRTTRPAVHSALAASLTAVLLAPAVWAVSCLNPRYPGSPIEPLAGPVGPGYHDAHHHRATVRRNPLNTPSERDTALLNYLSAHRSGEKYLLATQAAYGAEPLLRATPQPILVMGGFTGLTPYPTAPRLGDLVSTHQLRYALLTTRRPATPASAWVKKSCTPVSPRAYGRTSDGSFTLYDCAGRT</sequence>
<evidence type="ECO:0000259" key="10">
    <source>
        <dbReference type="Pfam" id="PF24878"/>
    </source>
</evidence>
<comment type="subcellular location">
    <subcellularLocation>
        <location evidence="1">Cell membrane</location>
        <topology evidence="1">Multi-pass membrane protein</topology>
    </subcellularLocation>
</comment>
<name>A0A4Q1R3X2_9ACTN</name>
<dbReference type="PANTHER" id="PTHR33908">
    <property type="entry name" value="MANNOSYLTRANSFERASE YKCB-RELATED"/>
    <property type="match status" value="1"/>
</dbReference>
<keyword evidence="6 8" id="KW-1133">Transmembrane helix</keyword>
<evidence type="ECO:0000313" key="12">
    <source>
        <dbReference type="Proteomes" id="UP000289482"/>
    </source>
</evidence>
<dbReference type="GeneID" id="95779261"/>
<feature type="domain" description="Glycosyltransferase RgtA/B/C/D-like" evidence="9">
    <location>
        <begin position="94"/>
        <end position="249"/>
    </location>
</feature>
<keyword evidence="7 8" id="KW-0472">Membrane</keyword>
<feature type="transmembrane region" description="Helical" evidence="8">
    <location>
        <begin position="432"/>
        <end position="453"/>
    </location>
</feature>
<keyword evidence="5 8" id="KW-0812">Transmembrane</keyword>
<dbReference type="InterPro" id="IPR050297">
    <property type="entry name" value="LipidA_mod_glycosyltrf_83"/>
</dbReference>
<dbReference type="RefSeq" id="WP_129248110.1">
    <property type="nucleotide sequence ID" value="NZ_JABZEL010000008.1"/>
</dbReference>
<dbReference type="EMBL" id="SDIF01000035">
    <property type="protein sequence ID" value="RXS66559.1"/>
    <property type="molecule type" value="Genomic_DNA"/>
</dbReference>
<dbReference type="Pfam" id="PF24878">
    <property type="entry name" value="YkcB_C"/>
    <property type="match status" value="1"/>
</dbReference>
<keyword evidence="2" id="KW-1003">Cell membrane</keyword>
<proteinExistence type="predicted"/>
<keyword evidence="4 11" id="KW-0808">Transferase</keyword>
<dbReference type="InterPro" id="IPR056785">
    <property type="entry name" value="YkcA/B-like_C"/>
</dbReference>
<feature type="transmembrane region" description="Helical" evidence="8">
    <location>
        <begin position="409"/>
        <end position="426"/>
    </location>
</feature>
<accession>A0A4Q1R3X2</accession>
<feature type="transmembrane region" description="Helical" evidence="8">
    <location>
        <begin position="465"/>
        <end position="484"/>
    </location>
</feature>
<dbReference type="AlphaFoldDB" id="A0A4Q1R3X2"/>
<feature type="transmembrane region" description="Helical" evidence="8">
    <location>
        <begin position="352"/>
        <end position="371"/>
    </location>
</feature>
<feature type="transmembrane region" description="Helical" evidence="8">
    <location>
        <begin position="323"/>
        <end position="340"/>
    </location>
</feature>
<evidence type="ECO:0000256" key="1">
    <source>
        <dbReference type="ARBA" id="ARBA00004651"/>
    </source>
</evidence>
<dbReference type="InterPro" id="IPR038731">
    <property type="entry name" value="RgtA/B/C-like"/>
</dbReference>
<evidence type="ECO:0000313" key="11">
    <source>
        <dbReference type="EMBL" id="RXS66559.1"/>
    </source>
</evidence>
<reference evidence="11 12" key="1">
    <citation type="submission" date="2019-01" db="EMBL/GenBank/DDBJ databases">
        <title>Draft genome sequences of the type strain Streptomyces sioyaensis DSM 40032 and its novel strain, TM32, a thermotolerant antibiotics-producing actinobacterium.</title>
        <authorList>
            <person name="Nakaew N."/>
            <person name="Lumyong S."/>
            <person name="Sloan W.T."/>
            <person name="Sungthong R."/>
        </authorList>
    </citation>
    <scope>NUCLEOTIDE SEQUENCE [LARGE SCALE GENOMIC DNA]</scope>
    <source>
        <strain evidence="11 12">DSM 40032</strain>
    </source>
</reference>
<dbReference type="GO" id="GO:0005886">
    <property type="term" value="C:plasma membrane"/>
    <property type="evidence" value="ECO:0007669"/>
    <property type="project" value="UniProtKB-SubCell"/>
</dbReference>
<organism evidence="11 12">
    <name type="scientific">Streptomyces sioyaensis</name>
    <dbReference type="NCBI Taxonomy" id="67364"/>
    <lineage>
        <taxon>Bacteria</taxon>
        <taxon>Bacillati</taxon>
        <taxon>Actinomycetota</taxon>
        <taxon>Actinomycetes</taxon>
        <taxon>Kitasatosporales</taxon>
        <taxon>Streptomycetaceae</taxon>
        <taxon>Streptomyces</taxon>
    </lineage>
</organism>
<feature type="transmembrane region" description="Helical" evidence="8">
    <location>
        <begin position="237"/>
        <end position="257"/>
    </location>
</feature>
<protein>
    <submittedName>
        <fullName evidence="11">Mannosyl transferase</fullName>
    </submittedName>
</protein>
<evidence type="ECO:0000256" key="8">
    <source>
        <dbReference type="SAM" id="Phobius"/>
    </source>
</evidence>
<feature type="transmembrane region" description="Helical" evidence="8">
    <location>
        <begin position="212"/>
        <end position="230"/>
    </location>
</feature>
<feature type="domain" description="Putative mannosyltransferase YkcA/B-like C-terminal" evidence="10">
    <location>
        <begin position="531"/>
        <end position="612"/>
    </location>
</feature>
<evidence type="ECO:0000256" key="3">
    <source>
        <dbReference type="ARBA" id="ARBA00022676"/>
    </source>
</evidence>
<comment type="caution">
    <text evidence="11">The sequence shown here is derived from an EMBL/GenBank/DDBJ whole genome shotgun (WGS) entry which is preliminary data.</text>
</comment>
<gene>
    <name evidence="11" type="ORF">EST54_14945</name>
</gene>
<feature type="transmembrane region" description="Helical" evidence="8">
    <location>
        <begin position="39"/>
        <end position="57"/>
    </location>
</feature>
<dbReference type="GO" id="GO:0009103">
    <property type="term" value="P:lipopolysaccharide biosynthetic process"/>
    <property type="evidence" value="ECO:0007669"/>
    <property type="project" value="UniProtKB-ARBA"/>
</dbReference>
<dbReference type="GO" id="GO:0016763">
    <property type="term" value="F:pentosyltransferase activity"/>
    <property type="evidence" value="ECO:0007669"/>
    <property type="project" value="TreeGrafter"/>
</dbReference>
<feature type="transmembrane region" description="Helical" evidence="8">
    <location>
        <begin position="113"/>
        <end position="131"/>
    </location>
</feature>
<feature type="transmembrane region" description="Helical" evidence="8">
    <location>
        <begin position="377"/>
        <end position="397"/>
    </location>
</feature>
<evidence type="ECO:0000256" key="6">
    <source>
        <dbReference type="ARBA" id="ARBA00022989"/>
    </source>
</evidence>
<evidence type="ECO:0000256" key="7">
    <source>
        <dbReference type="ARBA" id="ARBA00023136"/>
    </source>
</evidence>
<evidence type="ECO:0000256" key="4">
    <source>
        <dbReference type="ARBA" id="ARBA00022679"/>
    </source>
</evidence>
<keyword evidence="3" id="KW-0328">Glycosyltransferase</keyword>
<evidence type="ECO:0000259" key="9">
    <source>
        <dbReference type="Pfam" id="PF13231"/>
    </source>
</evidence>
<keyword evidence="12" id="KW-1185">Reference proteome</keyword>
<dbReference type="Proteomes" id="UP000289482">
    <property type="component" value="Unassembled WGS sequence"/>
</dbReference>
<evidence type="ECO:0000256" key="5">
    <source>
        <dbReference type="ARBA" id="ARBA00022692"/>
    </source>
</evidence>
<dbReference type="Pfam" id="PF13231">
    <property type="entry name" value="PMT_2"/>
    <property type="match status" value="1"/>
</dbReference>
<evidence type="ECO:0000256" key="2">
    <source>
        <dbReference type="ARBA" id="ARBA00022475"/>
    </source>
</evidence>
<dbReference type="GO" id="GO:0010041">
    <property type="term" value="P:response to iron(III) ion"/>
    <property type="evidence" value="ECO:0007669"/>
    <property type="project" value="TreeGrafter"/>
</dbReference>
<feature type="transmembrane region" description="Helical" evidence="8">
    <location>
        <begin position="138"/>
        <end position="158"/>
    </location>
</feature>
<dbReference type="PANTHER" id="PTHR33908:SF3">
    <property type="entry name" value="UNDECAPRENYL PHOSPHATE-ALPHA-4-AMINO-4-DEOXY-L-ARABINOSE ARABINOSYL TRANSFERASE"/>
    <property type="match status" value="1"/>
</dbReference>